<keyword evidence="10" id="KW-1185">Reference proteome</keyword>
<evidence type="ECO:0000256" key="5">
    <source>
        <dbReference type="ARBA" id="ARBA00022989"/>
    </source>
</evidence>
<feature type="transmembrane region" description="Helical" evidence="8">
    <location>
        <begin position="408"/>
        <end position="428"/>
    </location>
</feature>
<sequence>MARVDVPELKLQAGSPSAVADIEKISVEETVEIASEPQNEQVSKPSGILPTITRLLARFNLETNGIVPVPPEERTDPRTYQMFFVWFSANLNILTMTNGTLGPAVYGLGIRDSLLVIVVVDIITCAFPAYFGVFGPKLGARGMVQARFSWGYYGAIIPGILVTLSLQGYLILNTIIGGQTLGSISPSLSDSVGIVIIGLFTLLVVFSGYKVLHWYEMFVWIPNVIAFITMLAVSGKHLVEAPLTGKTPVTPSVIMTYGGLLAASVVNWTPLMPDQGVYHSHKTSTWRIFFYSYFGLLLSIMPVHLLGASFTGGALFVPAWKAGLGNGNNIGGLIGAVLLPAGGFGKFLLVLLSLTTPSQCAPAMYTVCNSVMTLAPFLAKVPRFLLAIVSTAIIIPVAIVGSNTFYSIFSNILGFIGYWLAPFCAIILTEHFVFRKNRWASYDILDAWDKPHHRNLPRSWASVFTFLTTIGFIVLCIQKQWWTGPIARAGTGDVGMLFGFCFSVLVFLCARWLEKRWDARRPAASPRDA</sequence>
<protein>
    <recommendedName>
        <fullName evidence="11">Purine-cytosine permease</fullName>
    </recommendedName>
</protein>
<dbReference type="InterPro" id="IPR026030">
    <property type="entry name" value="Pur-cyt_permease_Fcy2/21/22"/>
</dbReference>
<keyword evidence="6 7" id="KW-0472">Membrane</keyword>
<evidence type="ECO:0000313" key="9">
    <source>
        <dbReference type="EMBL" id="CCM05633.1"/>
    </source>
</evidence>
<dbReference type="Gene3D" id="1.10.4160.10">
    <property type="entry name" value="Hydantoin permease"/>
    <property type="match status" value="1"/>
</dbReference>
<feature type="transmembrane region" description="Helical" evidence="8">
    <location>
        <begin position="150"/>
        <end position="172"/>
    </location>
</feature>
<reference evidence="9 10" key="1">
    <citation type="journal article" date="2012" name="Appl. Environ. Microbiol.">
        <title>Short-read sequencing for genomic analysis of the brown rot fungus Fibroporia radiculosa.</title>
        <authorList>
            <person name="Tang J.D."/>
            <person name="Perkins A.D."/>
            <person name="Sonstegard T.S."/>
            <person name="Schroeder S.G."/>
            <person name="Burgess S.C."/>
            <person name="Diehl S.V."/>
        </authorList>
    </citation>
    <scope>NUCLEOTIDE SEQUENCE [LARGE SCALE GENOMIC DNA]</scope>
    <source>
        <strain evidence="9 10">TFFH 294</strain>
    </source>
</reference>
<dbReference type="HOGENOM" id="CLU_026016_2_1_1"/>
<feature type="transmembrane region" description="Helical" evidence="8">
    <location>
        <begin position="251"/>
        <end position="268"/>
    </location>
</feature>
<evidence type="ECO:0008006" key="11">
    <source>
        <dbReference type="Google" id="ProtNLM"/>
    </source>
</evidence>
<dbReference type="STRING" id="599839.J4GFR6"/>
<proteinExistence type="inferred from homology"/>
<dbReference type="GeneID" id="24100544"/>
<feature type="transmembrane region" description="Helical" evidence="8">
    <location>
        <begin position="83"/>
        <end position="108"/>
    </location>
</feature>
<dbReference type="EMBL" id="HE797198">
    <property type="protein sequence ID" value="CCM05633.1"/>
    <property type="molecule type" value="Genomic_DNA"/>
</dbReference>
<evidence type="ECO:0000256" key="8">
    <source>
        <dbReference type="SAM" id="Phobius"/>
    </source>
</evidence>
<feature type="transmembrane region" description="Helical" evidence="8">
    <location>
        <begin position="330"/>
        <end position="354"/>
    </location>
</feature>
<evidence type="ECO:0000313" key="10">
    <source>
        <dbReference type="Proteomes" id="UP000006352"/>
    </source>
</evidence>
<dbReference type="AlphaFoldDB" id="J4GFR6"/>
<comment type="similarity">
    <text evidence="2 7">Belongs to the purine-cytosine permease (2.A.39) family.</text>
</comment>
<feature type="transmembrane region" description="Helical" evidence="8">
    <location>
        <begin position="114"/>
        <end position="138"/>
    </location>
</feature>
<organism evidence="9 10">
    <name type="scientific">Fibroporia radiculosa</name>
    <dbReference type="NCBI Taxonomy" id="599839"/>
    <lineage>
        <taxon>Eukaryota</taxon>
        <taxon>Fungi</taxon>
        <taxon>Dikarya</taxon>
        <taxon>Basidiomycota</taxon>
        <taxon>Agaricomycotina</taxon>
        <taxon>Agaricomycetes</taxon>
        <taxon>Polyporales</taxon>
        <taxon>Fibroporiaceae</taxon>
        <taxon>Fibroporia</taxon>
    </lineage>
</organism>
<feature type="transmembrane region" description="Helical" evidence="8">
    <location>
        <begin position="384"/>
        <end position="402"/>
    </location>
</feature>
<name>J4GFR6_9APHY</name>
<dbReference type="OrthoDB" id="2116389at2759"/>
<dbReference type="PANTHER" id="PTHR31806:SF5">
    <property type="entry name" value="PURINE-CYTOSINE PERMEASE FCY21"/>
    <property type="match status" value="1"/>
</dbReference>
<evidence type="ECO:0000256" key="6">
    <source>
        <dbReference type="ARBA" id="ARBA00023136"/>
    </source>
</evidence>
<keyword evidence="3 7" id="KW-0813">Transport</keyword>
<dbReference type="Pfam" id="PF02133">
    <property type="entry name" value="Transp_cyt_pur"/>
    <property type="match status" value="1"/>
</dbReference>
<feature type="transmembrane region" description="Helical" evidence="8">
    <location>
        <begin position="460"/>
        <end position="482"/>
    </location>
</feature>
<feature type="transmembrane region" description="Helical" evidence="8">
    <location>
        <begin position="219"/>
        <end position="239"/>
    </location>
</feature>
<dbReference type="GO" id="GO:0022857">
    <property type="term" value="F:transmembrane transporter activity"/>
    <property type="evidence" value="ECO:0007669"/>
    <property type="project" value="InterPro"/>
</dbReference>
<gene>
    <name evidence="9" type="ORF">FIBRA_07862</name>
</gene>
<feature type="transmembrane region" description="Helical" evidence="8">
    <location>
        <begin position="288"/>
        <end position="310"/>
    </location>
</feature>
<dbReference type="InterPro" id="IPR001248">
    <property type="entry name" value="Pur-cyt_permease"/>
</dbReference>
<comment type="subcellular location">
    <subcellularLocation>
        <location evidence="1">Membrane</location>
        <topology evidence="1">Multi-pass membrane protein</topology>
    </subcellularLocation>
</comment>
<accession>J4GFR6</accession>
<evidence type="ECO:0000256" key="7">
    <source>
        <dbReference type="PIRNR" id="PIRNR002744"/>
    </source>
</evidence>
<feature type="transmembrane region" description="Helical" evidence="8">
    <location>
        <begin position="192"/>
        <end position="212"/>
    </location>
</feature>
<evidence type="ECO:0000256" key="1">
    <source>
        <dbReference type="ARBA" id="ARBA00004141"/>
    </source>
</evidence>
<dbReference type="GO" id="GO:0005886">
    <property type="term" value="C:plasma membrane"/>
    <property type="evidence" value="ECO:0007669"/>
    <property type="project" value="TreeGrafter"/>
</dbReference>
<keyword evidence="4 8" id="KW-0812">Transmembrane</keyword>
<evidence type="ECO:0000256" key="2">
    <source>
        <dbReference type="ARBA" id="ARBA00008974"/>
    </source>
</evidence>
<dbReference type="InParanoid" id="J4GFR6"/>
<dbReference type="PIRSF" id="PIRSF002744">
    <property type="entry name" value="Pur-cyt_permease"/>
    <property type="match status" value="1"/>
</dbReference>
<dbReference type="PANTHER" id="PTHR31806">
    <property type="entry name" value="PURINE-CYTOSINE PERMEASE FCY2-RELATED"/>
    <property type="match status" value="1"/>
</dbReference>
<dbReference type="Proteomes" id="UP000006352">
    <property type="component" value="Unassembled WGS sequence"/>
</dbReference>
<feature type="transmembrane region" description="Helical" evidence="8">
    <location>
        <begin position="494"/>
        <end position="513"/>
    </location>
</feature>
<evidence type="ECO:0000256" key="4">
    <source>
        <dbReference type="ARBA" id="ARBA00022692"/>
    </source>
</evidence>
<dbReference type="RefSeq" id="XP_012184916.1">
    <property type="nucleotide sequence ID" value="XM_012329526.1"/>
</dbReference>
<keyword evidence="5 8" id="KW-1133">Transmembrane helix</keyword>
<evidence type="ECO:0000256" key="3">
    <source>
        <dbReference type="ARBA" id="ARBA00022448"/>
    </source>
</evidence>